<evidence type="ECO:0000313" key="1">
    <source>
        <dbReference type="EMBL" id="KAG0313955.1"/>
    </source>
</evidence>
<sequence length="290" mass="31838">MPVEEASTVNADIGVGLCSTPTAQSSKMSLPSTLQSTSLIPSLTLNPQDLSQEGEVQSTTPAPAMGIVPEFRAALKGSSTSSSITERWLMFDVIASRVLQPHLDFDKVYKTSREESMLELIAECLHDMLHSYGNYFEFHDRIPAGLNEREELADITWTIIRGALRLAKIESRYLEVPVVGVGERKSASKNLLLDSKELAYLADGVGFCGTSQVYLAEASVLSNSESRKHLQDEFRVKRGIRGSCISQTTSLCRQAHPSSGLSVFDSSFIEEVTRVYNMDFAGAFRSDQAN</sequence>
<dbReference type="OrthoDB" id="2402888at2759"/>
<comment type="caution">
    <text evidence="1">The sequence shown here is derived from an EMBL/GenBank/DDBJ whole genome shotgun (WGS) entry which is preliminary data.</text>
</comment>
<organism evidence="1 2">
    <name type="scientific">Dissophora globulifera</name>
    <dbReference type="NCBI Taxonomy" id="979702"/>
    <lineage>
        <taxon>Eukaryota</taxon>
        <taxon>Fungi</taxon>
        <taxon>Fungi incertae sedis</taxon>
        <taxon>Mucoromycota</taxon>
        <taxon>Mortierellomycotina</taxon>
        <taxon>Mortierellomycetes</taxon>
        <taxon>Mortierellales</taxon>
        <taxon>Mortierellaceae</taxon>
        <taxon>Dissophora</taxon>
    </lineage>
</organism>
<protein>
    <submittedName>
        <fullName evidence="1">Uncharacterized protein</fullName>
    </submittedName>
</protein>
<keyword evidence="2" id="KW-1185">Reference proteome</keyword>
<dbReference type="EMBL" id="JAAAIP010000657">
    <property type="protein sequence ID" value="KAG0313955.1"/>
    <property type="molecule type" value="Genomic_DNA"/>
</dbReference>
<dbReference type="AlphaFoldDB" id="A0A9P6RB91"/>
<reference evidence="1" key="1">
    <citation type="journal article" date="2020" name="Fungal Divers.">
        <title>Resolving the Mortierellaceae phylogeny through synthesis of multi-gene phylogenetics and phylogenomics.</title>
        <authorList>
            <person name="Vandepol N."/>
            <person name="Liber J."/>
            <person name="Desiro A."/>
            <person name="Na H."/>
            <person name="Kennedy M."/>
            <person name="Barry K."/>
            <person name="Grigoriev I.V."/>
            <person name="Miller A.N."/>
            <person name="O'Donnell K."/>
            <person name="Stajich J.E."/>
            <person name="Bonito G."/>
        </authorList>
    </citation>
    <scope>NUCLEOTIDE SEQUENCE</scope>
    <source>
        <strain evidence="1">REB-010B</strain>
    </source>
</reference>
<proteinExistence type="predicted"/>
<name>A0A9P6RB91_9FUNG</name>
<dbReference type="Proteomes" id="UP000738325">
    <property type="component" value="Unassembled WGS sequence"/>
</dbReference>
<accession>A0A9P6RB91</accession>
<evidence type="ECO:0000313" key="2">
    <source>
        <dbReference type="Proteomes" id="UP000738325"/>
    </source>
</evidence>
<gene>
    <name evidence="1" type="ORF">BGZ99_008465</name>
</gene>